<dbReference type="STRING" id="1537102.L1LAR6"/>
<comment type="caution">
    <text evidence="2">The sequence shown here is derived from an EMBL/GenBank/DDBJ whole genome shotgun (WGS) entry which is preliminary data.</text>
</comment>
<dbReference type="RefSeq" id="XP_004831822.1">
    <property type="nucleotide sequence ID" value="XM_004831765.1"/>
</dbReference>
<evidence type="ECO:0000256" key="1">
    <source>
        <dbReference type="SAM" id="MobiDB-lite"/>
    </source>
</evidence>
<protein>
    <submittedName>
        <fullName evidence="2">Uncharacterized protein</fullName>
    </submittedName>
</protein>
<feature type="compositionally biased region" description="Basic and acidic residues" evidence="1">
    <location>
        <begin position="461"/>
        <end position="471"/>
    </location>
</feature>
<dbReference type="Proteomes" id="UP000031512">
    <property type="component" value="Unassembled WGS sequence"/>
</dbReference>
<accession>L1LAR6</accession>
<dbReference type="EMBL" id="ACOU01000007">
    <property type="protein sequence ID" value="EKX72370.1"/>
    <property type="molecule type" value="Genomic_DNA"/>
</dbReference>
<dbReference type="eggNOG" id="KOG1366">
    <property type="taxonomic scope" value="Eukaryota"/>
</dbReference>
<feature type="region of interest" description="Disordered" evidence="1">
    <location>
        <begin position="461"/>
        <end position="527"/>
    </location>
</feature>
<gene>
    <name evidence="2" type="ORF">BEWA_048370</name>
</gene>
<evidence type="ECO:0000313" key="3">
    <source>
        <dbReference type="Proteomes" id="UP000031512"/>
    </source>
</evidence>
<name>L1LAR6_THEEQ</name>
<feature type="compositionally biased region" description="Acidic residues" evidence="1">
    <location>
        <begin position="472"/>
        <end position="489"/>
    </location>
</feature>
<dbReference type="VEuPathDB" id="PiroplasmaDB:BEWA_048370"/>
<dbReference type="Gene3D" id="2.60.120.1540">
    <property type="match status" value="1"/>
</dbReference>
<proteinExistence type="predicted"/>
<evidence type="ECO:0000313" key="2">
    <source>
        <dbReference type="EMBL" id="EKX72370.1"/>
    </source>
</evidence>
<dbReference type="GeneID" id="15805145"/>
<keyword evidence="3" id="KW-1185">Reference proteome</keyword>
<dbReference type="KEGG" id="beq:BEWA_048370"/>
<dbReference type="AlphaFoldDB" id="L1LAR6"/>
<reference evidence="2 3" key="1">
    <citation type="journal article" date="2012" name="BMC Genomics">
        <title>Comparative genomic analysis and phylogenetic position of Theileria equi.</title>
        <authorList>
            <person name="Kappmeyer L.S."/>
            <person name="Thiagarajan M."/>
            <person name="Herndon D.R."/>
            <person name="Ramsay J.D."/>
            <person name="Caler E."/>
            <person name="Djikeng A."/>
            <person name="Gillespie J.J."/>
            <person name="Lau A.O."/>
            <person name="Roalson E.H."/>
            <person name="Silva J.C."/>
            <person name="Silva M.G."/>
            <person name="Suarez C.E."/>
            <person name="Ueti M.W."/>
            <person name="Nene V.M."/>
            <person name="Mealey R.H."/>
            <person name="Knowles D.P."/>
            <person name="Brayton K.A."/>
        </authorList>
    </citation>
    <scope>NUCLEOTIDE SEQUENCE [LARGE SCALE GENOMIC DNA]</scope>
    <source>
        <strain evidence="2 3">WA</strain>
    </source>
</reference>
<dbReference type="OrthoDB" id="6359008at2759"/>
<sequence>MSPEGVDIKYKCHNGKSGKNKCICQSDGRIEVEEGTLKDTYGKETSYRYCIHWNRRIEPLIANLNYGNQHLNIKNSESKASTSFSDEHHEIFEVTTYYSFEHDDGKTTIRVPLVLRVQSKASEDSGGSYYWYENTGTNGDNLTWKRIPGVENEYPKNNKDPASSDLVQKLKDLTCSLHNLHIVDIYKAKNYSCPCGKANVTVRSETKADLSGYTQYEYTYKTKENSVIYENVTLEDDYSGNPLILNDITGDLSVFYWNEDKKRKKPLMLEVSVGIAGIGVGTTKVYYGNKGDENNKKWIPIGTGPVSREKLHELQCQVFKPVIIDVAEHIGEYTNKYCSGECPNKDCPGKVTVSAYPLRGLSGYTAWRHTYGNKGENFTITSFTNGSSPIDIPTGSFPIWDVKDVLVFFLECAPGNTATERPFIVCVSTGNGYTYRWSNNHCKKGGKFELEKKLQELKKELGQEAKQKSQTEDDSDDEEEDDPVSENPDDSQSTEGNNGAQREEVPAADLTDQLSDTESETKILLQGTPVAQMAEDAIDGERLKHIIADPSRVYLDGFEVLGGSTIHTLLPGATGSRPPPPELTVGTNIPPVLCSYTQPLSGLEGNSVTIQHFASLLPTTTPKEASPTLTPVEIHETIPLLPKETGPEAPTEELTAEPVTKAERLEASGPGQGTHGLGFSPGPKPQTNSSFWESYDKSIPTVLTGVGVVSGTLTGLGGHSNVLKETLGLDKYILWIVRSIMLSMDEGLYDSDEERLMEATQ</sequence>
<organism evidence="2 3">
    <name type="scientific">Theileria equi strain WA</name>
    <dbReference type="NCBI Taxonomy" id="1537102"/>
    <lineage>
        <taxon>Eukaryota</taxon>
        <taxon>Sar</taxon>
        <taxon>Alveolata</taxon>
        <taxon>Apicomplexa</taxon>
        <taxon>Aconoidasida</taxon>
        <taxon>Piroplasmida</taxon>
        <taxon>Theileriidae</taxon>
        <taxon>Theileria</taxon>
    </lineage>
</organism>
<feature type="region of interest" description="Disordered" evidence="1">
    <location>
        <begin position="666"/>
        <end position="691"/>
    </location>
</feature>